<dbReference type="AlphaFoldDB" id="A0A1P8WF47"/>
<evidence type="ECO:0000256" key="3">
    <source>
        <dbReference type="ARBA" id="ARBA00022475"/>
    </source>
</evidence>
<organism evidence="9 10">
    <name type="scientific">Fuerstiella marisgermanici</name>
    <dbReference type="NCBI Taxonomy" id="1891926"/>
    <lineage>
        <taxon>Bacteria</taxon>
        <taxon>Pseudomonadati</taxon>
        <taxon>Planctomycetota</taxon>
        <taxon>Planctomycetia</taxon>
        <taxon>Planctomycetales</taxon>
        <taxon>Planctomycetaceae</taxon>
        <taxon>Fuerstiella</taxon>
    </lineage>
</organism>
<feature type="transmembrane region" description="Helical" evidence="7">
    <location>
        <begin position="305"/>
        <end position="331"/>
    </location>
</feature>
<keyword evidence="4 7" id="KW-0812">Transmembrane</keyword>
<feature type="transmembrane region" description="Helical" evidence="7">
    <location>
        <begin position="112"/>
        <end position="136"/>
    </location>
</feature>
<dbReference type="InterPro" id="IPR035906">
    <property type="entry name" value="MetI-like_sf"/>
</dbReference>
<evidence type="ECO:0000256" key="6">
    <source>
        <dbReference type="ARBA" id="ARBA00023136"/>
    </source>
</evidence>
<keyword evidence="6 7" id="KW-0472">Membrane</keyword>
<dbReference type="STRING" id="1891926.Fuma_02287"/>
<dbReference type="EMBL" id="CP017641">
    <property type="protein sequence ID" value="APZ92676.1"/>
    <property type="molecule type" value="Genomic_DNA"/>
</dbReference>
<keyword evidence="2 7" id="KW-0813">Transport</keyword>
<sequence length="338" mass="37852">MSNNFFTRVAGTIPWTYIVRRTLYCIPVYLGILMLLMLILRVRDPVPAFMGKNASPEEIELKRQEVGLDRPFLIQYASFVGKLSIFNFGEESWQQKGRSVGEIVGGGIGPTLALTVPALTLTTLISVSISLIAAWFRGRMVDRSLVFLAVLGMSISFLVYIIVGQYWLGFAIRSGDFAPFAISGYETIQQAGLWPYLTSKWPYYCLLPVMISVIVSMGYDTRFYRAVMVEESQRDYITTARAKGADERRIMFVHLLKNAMIPVITRVSISIPFLITGSFLLEMYFRIPGVGRALITAVNQADFPVVQTIGAVFAAAYLVTNLLTDVLYAMVDPRVRLT</sequence>
<dbReference type="PROSITE" id="PS50928">
    <property type="entry name" value="ABC_TM1"/>
    <property type="match status" value="1"/>
</dbReference>
<evidence type="ECO:0000313" key="10">
    <source>
        <dbReference type="Proteomes" id="UP000187735"/>
    </source>
</evidence>
<dbReference type="KEGG" id="fmr:Fuma_02287"/>
<dbReference type="PANTHER" id="PTHR43163:SF6">
    <property type="entry name" value="DIPEPTIDE TRANSPORT SYSTEM PERMEASE PROTEIN DPPB-RELATED"/>
    <property type="match status" value="1"/>
</dbReference>
<keyword evidence="10" id="KW-1185">Reference proteome</keyword>
<dbReference type="PANTHER" id="PTHR43163">
    <property type="entry name" value="DIPEPTIDE TRANSPORT SYSTEM PERMEASE PROTEIN DPPB-RELATED"/>
    <property type="match status" value="1"/>
</dbReference>
<feature type="transmembrane region" description="Helical" evidence="7">
    <location>
        <begin position="145"/>
        <end position="168"/>
    </location>
</feature>
<keyword evidence="3" id="KW-1003">Cell membrane</keyword>
<evidence type="ECO:0000259" key="8">
    <source>
        <dbReference type="PROSITE" id="PS50928"/>
    </source>
</evidence>
<feature type="transmembrane region" description="Helical" evidence="7">
    <location>
        <begin position="21"/>
        <end position="40"/>
    </location>
</feature>
<evidence type="ECO:0000256" key="1">
    <source>
        <dbReference type="ARBA" id="ARBA00004651"/>
    </source>
</evidence>
<comment type="subcellular location">
    <subcellularLocation>
        <location evidence="1 7">Cell membrane</location>
        <topology evidence="1 7">Multi-pass membrane protein</topology>
    </subcellularLocation>
</comment>
<dbReference type="SUPFAM" id="SSF161098">
    <property type="entry name" value="MetI-like"/>
    <property type="match status" value="1"/>
</dbReference>
<dbReference type="GO" id="GO:0071916">
    <property type="term" value="F:dipeptide transmembrane transporter activity"/>
    <property type="evidence" value="ECO:0007669"/>
    <property type="project" value="TreeGrafter"/>
</dbReference>
<protein>
    <submittedName>
        <fullName evidence="9">Glutathione transport system permease protein GsiC</fullName>
    </submittedName>
</protein>
<dbReference type="Pfam" id="PF19300">
    <property type="entry name" value="BPD_transp_1_N"/>
    <property type="match status" value="1"/>
</dbReference>
<dbReference type="RefSeq" id="WP_077024270.1">
    <property type="nucleotide sequence ID" value="NZ_CP017641.1"/>
</dbReference>
<dbReference type="Proteomes" id="UP000187735">
    <property type="component" value="Chromosome"/>
</dbReference>
<dbReference type="OrthoDB" id="9773221at2"/>
<evidence type="ECO:0000256" key="4">
    <source>
        <dbReference type="ARBA" id="ARBA00022692"/>
    </source>
</evidence>
<evidence type="ECO:0000313" key="9">
    <source>
        <dbReference type="EMBL" id="APZ92676.1"/>
    </source>
</evidence>
<feature type="domain" description="ABC transmembrane type-1" evidence="8">
    <location>
        <begin position="108"/>
        <end position="324"/>
    </location>
</feature>
<proteinExistence type="inferred from homology"/>
<accession>A0A1P8WF47</accession>
<evidence type="ECO:0000256" key="7">
    <source>
        <dbReference type="RuleBase" id="RU363032"/>
    </source>
</evidence>
<name>A0A1P8WF47_9PLAN</name>
<dbReference type="CDD" id="cd06261">
    <property type="entry name" value="TM_PBP2"/>
    <property type="match status" value="1"/>
</dbReference>
<dbReference type="InterPro" id="IPR000515">
    <property type="entry name" value="MetI-like"/>
</dbReference>
<feature type="transmembrane region" description="Helical" evidence="7">
    <location>
        <begin position="259"/>
        <end position="285"/>
    </location>
</feature>
<reference evidence="9 10" key="1">
    <citation type="journal article" date="2016" name="Front. Microbiol.">
        <title>Fuerstia marisgermanicae gen. nov., sp. nov., an Unusual Member of the Phylum Planctomycetes from the German Wadden Sea.</title>
        <authorList>
            <person name="Kohn T."/>
            <person name="Heuer A."/>
            <person name="Jogler M."/>
            <person name="Vollmers J."/>
            <person name="Boedeker C."/>
            <person name="Bunk B."/>
            <person name="Rast P."/>
            <person name="Borchert D."/>
            <person name="Glockner I."/>
            <person name="Freese H.M."/>
            <person name="Klenk H.P."/>
            <person name="Overmann J."/>
            <person name="Kaster A.K."/>
            <person name="Rohde M."/>
            <person name="Wiegand S."/>
            <person name="Jogler C."/>
        </authorList>
    </citation>
    <scope>NUCLEOTIDE SEQUENCE [LARGE SCALE GENOMIC DNA]</scope>
    <source>
        <strain evidence="9 10">NH11</strain>
    </source>
</reference>
<dbReference type="GO" id="GO:0005886">
    <property type="term" value="C:plasma membrane"/>
    <property type="evidence" value="ECO:0007669"/>
    <property type="project" value="UniProtKB-SubCell"/>
</dbReference>
<gene>
    <name evidence="9" type="primary">gsiC</name>
    <name evidence="9" type="ORF">Fuma_02287</name>
</gene>
<comment type="similarity">
    <text evidence="7">Belongs to the binding-protein-dependent transport system permease family.</text>
</comment>
<dbReference type="Gene3D" id="1.10.3720.10">
    <property type="entry name" value="MetI-like"/>
    <property type="match status" value="1"/>
</dbReference>
<evidence type="ECO:0000256" key="5">
    <source>
        <dbReference type="ARBA" id="ARBA00022989"/>
    </source>
</evidence>
<dbReference type="InterPro" id="IPR045621">
    <property type="entry name" value="BPD_transp_1_N"/>
</dbReference>
<dbReference type="Pfam" id="PF00528">
    <property type="entry name" value="BPD_transp_1"/>
    <property type="match status" value="1"/>
</dbReference>
<evidence type="ECO:0000256" key="2">
    <source>
        <dbReference type="ARBA" id="ARBA00022448"/>
    </source>
</evidence>
<keyword evidence="5 7" id="KW-1133">Transmembrane helix</keyword>
<feature type="transmembrane region" description="Helical" evidence="7">
    <location>
        <begin position="201"/>
        <end position="219"/>
    </location>
</feature>